<dbReference type="InterPro" id="IPR011528">
    <property type="entry name" value="NERD"/>
</dbReference>
<dbReference type="Pfam" id="PF13604">
    <property type="entry name" value="AAA_30"/>
    <property type="match status" value="1"/>
</dbReference>
<proteinExistence type="predicted"/>
<comment type="caution">
    <text evidence="2">The sequence shown here is derived from an EMBL/GenBank/DDBJ whole genome shotgun (WGS) entry which is preliminary data.</text>
</comment>
<evidence type="ECO:0000313" key="2">
    <source>
        <dbReference type="EMBL" id="SAK39577.1"/>
    </source>
</evidence>
<gene>
    <name evidence="2" type="ORF">AWB83_00097</name>
</gene>
<dbReference type="EMBL" id="FCOB02000001">
    <property type="protein sequence ID" value="SAK39577.1"/>
    <property type="molecule type" value="Genomic_DNA"/>
</dbReference>
<accession>A0A157Z3I2</accession>
<dbReference type="Proteomes" id="UP000054978">
    <property type="component" value="Unassembled WGS sequence"/>
</dbReference>
<dbReference type="STRING" id="1777144.AWB83_00097"/>
<dbReference type="SUPFAM" id="SSF52540">
    <property type="entry name" value="P-loop containing nucleoside triphosphate hydrolases"/>
    <property type="match status" value="1"/>
</dbReference>
<evidence type="ECO:0000259" key="1">
    <source>
        <dbReference type="Pfam" id="PF08378"/>
    </source>
</evidence>
<feature type="domain" description="NERD" evidence="1">
    <location>
        <begin position="21"/>
        <end position="110"/>
    </location>
</feature>
<reference evidence="2" key="1">
    <citation type="submission" date="2016-01" db="EMBL/GenBank/DDBJ databases">
        <authorList>
            <person name="Peeters C."/>
        </authorList>
    </citation>
    <scope>NUCLEOTIDE SEQUENCE [LARGE SCALE GENOMIC DNA]</scope>
    <source>
        <strain evidence="2">LMG 29326</strain>
    </source>
</reference>
<evidence type="ECO:0000313" key="3">
    <source>
        <dbReference type="Proteomes" id="UP000054978"/>
    </source>
</evidence>
<keyword evidence="3" id="KW-1185">Reference proteome</keyword>
<organism evidence="2 3">
    <name type="scientific">Caballeronia ptereochthonis</name>
    <dbReference type="NCBI Taxonomy" id="1777144"/>
    <lineage>
        <taxon>Bacteria</taxon>
        <taxon>Pseudomonadati</taxon>
        <taxon>Pseudomonadota</taxon>
        <taxon>Betaproteobacteria</taxon>
        <taxon>Burkholderiales</taxon>
        <taxon>Burkholderiaceae</taxon>
        <taxon>Caballeronia</taxon>
    </lineage>
</organism>
<sequence>MIPSDGPSVTESNAEINLYPIFKEKLSDEFVVIHSVPWLTDVASRRSSAGKPTGEIDFLVLHPDYGVLAIEVKGGGHRIQDHHYVHVASGRRVPVIKQARDNAHGLARWFDPSLGMAGRIGYAIALPDASLDRTTLPPALRGGHAGSSDDIVLLMDDLERIGERIRQIMMDWRIRLDKGPLGQAMLDQIVALVSPKDDGESIWRARIYGRDERWLKLTDQQIDCLDHIGSSTRQVVLGWPGTGKTLLAGETAKRAAQRGQRCLFLTFNKRIAARLRMLLEEIESCDVFHFHGLLKEMPGVLAGTPEDQNEEATLRQAVLGGFFARWDVLIVDEAQALDESWHQALADAFDGKPVYAFCDDAQRFGFEKGVSSNQLCQMYQAPPAFQLTYCLRNPYQIHAVLRQLMPPPFQLVCPRSRDLTSLEEIVAKDLREELERQLDTLLTRGLAPEDIVVLDAYGCPRAVYEVLSMDRFAGIESSNVAAFRGMESRAVVFVVDGGLDSDLPVFSAYSRTTSYCVAIYEYRVLRDALDRPDRARSRQVLSVATRHAETVRTISNAMIEAYRLGVVDGATRLTVSTANVYWHPDLRAWLVGIRDGEPAGFFWEDQLLQYEWPVIVLNRTEQVPYVRDGHRSLDRSTGVSSSLSVAECEQCEMETYHAGHLGCLLCAACNAREVPASLVDQLETYDRQIVDIVTKRLKVESARSLPISMVAMGMAHLAAAKCGGYSGRLLVDSGTLGYNAASTILWAYVVLSGCDEVNRKVFADRFFPYAEASPASPTSKQWWSVVALAFDVAARQGALVKTSESKDIFRVSEQARSERVPVQRGEL</sequence>
<dbReference type="Pfam" id="PF08378">
    <property type="entry name" value="NERD"/>
    <property type="match status" value="1"/>
</dbReference>
<protein>
    <submittedName>
        <fullName evidence="2">Nuclease</fullName>
    </submittedName>
</protein>
<name>A0A157Z3I2_9BURK</name>
<dbReference type="InterPro" id="IPR027417">
    <property type="entry name" value="P-loop_NTPase"/>
</dbReference>
<dbReference type="Gene3D" id="3.40.50.300">
    <property type="entry name" value="P-loop containing nucleotide triphosphate hydrolases"/>
    <property type="match status" value="1"/>
</dbReference>
<dbReference type="AlphaFoldDB" id="A0A157Z3I2"/>